<evidence type="ECO:0000313" key="2">
    <source>
        <dbReference type="Proteomes" id="UP000694426"/>
    </source>
</evidence>
<proteinExistence type="predicted"/>
<dbReference type="Ensembl" id="ENSABRT00000000888.1">
    <property type="protein sequence ID" value="ENSABRP00000000581.1"/>
    <property type="gene ID" value="ENSABRG00000000638.1"/>
</dbReference>
<reference evidence="1" key="2">
    <citation type="submission" date="2025-09" db="UniProtKB">
        <authorList>
            <consortium name="Ensembl"/>
        </authorList>
    </citation>
    <scope>IDENTIFICATION</scope>
</reference>
<dbReference type="AlphaFoldDB" id="A0A8B9B8U6"/>
<keyword evidence="2" id="KW-1185">Reference proteome</keyword>
<accession>A0A8B9B8U6</accession>
<organism evidence="1 2">
    <name type="scientific">Anser brachyrhynchus</name>
    <name type="common">Pink-footed goose</name>
    <dbReference type="NCBI Taxonomy" id="132585"/>
    <lineage>
        <taxon>Eukaryota</taxon>
        <taxon>Metazoa</taxon>
        <taxon>Chordata</taxon>
        <taxon>Craniata</taxon>
        <taxon>Vertebrata</taxon>
        <taxon>Euteleostomi</taxon>
        <taxon>Archelosauria</taxon>
        <taxon>Archosauria</taxon>
        <taxon>Dinosauria</taxon>
        <taxon>Saurischia</taxon>
        <taxon>Theropoda</taxon>
        <taxon>Coelurosauria</taxon>
        <taxon>Aves</taxon>
        <taxon>Neognathae</taxon>
        <taxon>Galloanserae</taxon>
        <taxon>Anseriformes</taxon>
        <taxon>Anatidae</taxon>
        <taxon>Anserinae</taxon>
        <taxon>Anser</taxon>
    </lineage>
</organism>
<dbReference type="Proteomes" id="UP000694426">
    <property type="component" value="Unplaced"/>
</dbReference>
<protein>
    <submittedName>
        <fullName evidence="1">Uncharacterized protein</fullName>
    </submittedName>
</protein>
<name>A0A8B9B8U6_9AVES</name>
<reference evidence="1" key="1">
    <citation type="submission" date="2025-08" db="UniProtKB">
        <authorList>
            <consortium name="Ensembl"/>
        </authorList>
    </citation>
    <scope>IDENTIFICATION</scope>
</reference>
<sequence>ASSTEQFPPKPPRVQNTSVFLHTPQENHSYAEFLGHKLVVQTRMRQANTLSYAGIAMQWIPIFRLP</sequence>
<evidence type="ECO:0000313" key="1">
    <source>
        <dbReference type="Ensembl" id="ENSABRP00000000581.1"/>
    </source>
</evidence>